<dbReference type="InterPro" id="IPR036282">
    <property type="entry name" value="Glutathione-S-Trfase_C_sf"/>
</dbReference>
<proteinExistence type="predicted"/>
<reference evidence="4" key="1">
    <citation type="submission" date="2024-02" db="EMBL/GenBank/DDBJ databases">
        <authorList>
            <consortium name="ELIXIR-Norway"/>
            <consortium name="Elixir Norway"/>
        </authorList>
    </citation>
    <scope>NUCLEOTIDE SEQUENCE</scope>
</reference>
<evidence type="ECO:0000313" key="5">
    <source>
        <dbReference type="Proteomes" id="UP001497512"/>
    </source>
</evidence>
<dbReference type="InterPro" id="IPR004045">
    <property type="entry name" value="Glutathione_S-Trfase_N"/>
</dbReference>
<evidence type="ECO:0000313" key="4">
    <source>
        <dbReference type="EMBL" id="CAK9228446.1"/>
    </source>
</evidence>
<dbReference type="Pfam" id="PF13410">
    <property type="entry name" value="GST_C_2"/>
    <property type="match status" value="1"/>
</dbReference>
<evidence type="ECO:0000259" key="3">
    <source>
        <dbReference type="PROSITE" id="PS50405"/>
    </source>
</evidence>
<evidence type="ECO:0008006" key="6">
    <source>
        <dbReference type="Google" id="ProtNLM"/>
    </source>
</evidence>
<dbReference type="PROSITE" id="PS50405">
    <property type="entry name" value="GST_CTER"/>
    <property type="match status" value="1"/>
</dbReference>
<feature type="domain" description="GST N-terminal" evidence="2">
    <location>
        <begin position="1"/>
        <end position="80"/>
    </location>
</feature>
<feature type="domain" description="GST C-terminal" evidence="3">
    <location>
        <begin position="125"/>
        <end position="247"/>
    </location>
</feature>
<dbReference type="InterPro" id="IPR036249">
    <property type="entry name" value="Thioredoxin-like_sf"/>
</dbReference>
<dbReference type="CDD" id="cd00299">
    <property type="entry name" value="GST_C_family"/>
    <property type="match status" value="1"/>
</dbReference>
<organism evidence="4 5">
    <name type="scientific">Sphagnum troendelagicum</name>
    <dbReference type="NCBI Taxonomy" id="128251"/>
    <lineage>
        <taxon>Eukaryota</taxon>
        <taxon>Viridiplantae</taxon>
        <taxon>Streptophyta</taxon>
        <taxon>Embryophyta</taxon>
        <taxon>Bryophyta</taxon>
        <taxon>Sphagnophytina</taxon>
        <taxon>Sphagnopsida</taxon>
        <taxon>Sphagnales</taxon>
        <taxon>Sphagnaceae</taxon>
        <taxon>Sphagnum</taxon>
    </lineage>
</organism>
<dbReference type="PANTHER" id="PTHR45374">
    <property type="entry name" value="GLUTATHIONE S-TRANSFERASE TCHQD"/>
    <property type="match status" value="1"/>
</dbReference>
<keyword evidence="5" id="KW-1185">Reference proteome</keyword>
<protein>
    <recommendedName>
        <fullName evidence="6">Glutathione S-transferase</fullName>
    </recommendedName>
</protein>
<sequence length="264" mass="30683">MQLYHHPLSTNSHKVQIALEEKKLDYTPHRVNPLKARNLDPDFFRQNPSGTLPVLKNGGLVICESLPILQYIDSINEPLGDNKINRERVQEWVQKVDEWDSKPFTLSHVPERLLRFFSRFKRRVVIARMAKNPDLANKYHSKLNSMHAMEEQLKSIEALAANEQQLLDLLDAAEDQLGTTEFMAGFAFSIADAAMIPVLARIELLKLDDELIQPRPRVLEYWERMKERPSYRKVIGRYSSRLKMMKLIVPSICNVGIRSLFKKY</sequence>
<dbReference type="SFLD" id="SFLDS00019">
    <property type="entry name" value="Glutathione_Transferase_(cytos"/>
    <property type="match status" value="1"/>
</dbReference>
<dbReference type="SUPFAM" id="SSF47616">
    <property type="entry name" value="GST C-terminal domain-like"/>
    <property type="match status" value="1"/>
</dbReference>
<dbReference type="InterPro" id="IPR040079">
    <property type="entry name" value="Glutathione_S-Trfase"/>
</dbReference>
<gene>
    <name evidence="4" type="ORF">CSSPTR1EN2_LOCUS19086</name>
</gene>
<evidence type="ECO:0000259" key="2">
    <source>
        <dbReference type="PROSITE" id="PS50404"/>
    </source>
</evidence>
<dbReference type="SFLD" id="SFLDG00358">
    <property type="entry name" value="Main_(cytGST)"/>
    <property type="match status" value="1"/>
</dbReference>
<name>A0ABP0URL8_9BRYO</name>
<dbReference type="PROSITE" id="PS50404">
    <property type="entry name" value="GST_NTER"/>
    <property type="match status" value="1"/>
</dbReference>
<accession>A0ABP0URL8</accession>
<dbReference type="Gene3D" id="1.20.1050.10">
    <property type="match status" value="1"/>
</dbReference>
<dbReference type="InterPro" id="IPR044617">
    <property type="entry name" value="TCHQD"/>
</dbReference>
<evidence type="ECO:0000256" key="1">
    <source>
        <dbReference type="SAM" id="Coils"/>
    </source>
</evidence>
<dbReference type="EMBL" id="OZ019898">
    <property type="protein sequence ID" value="CAK9228446.1"/>
    <property type="molecule type" value="Genomic_DNA"/>
</dbReference>
<dbReference type="Pfam" id="PF02798">
    <property type="entry name" value="GST_N"/>
    <property type="match status" value="1"/>
</dbReference>
<dbReference type="PANTHER" id="PTHR45374:SF1">
    <property type="entry name" value="GLUTATHIONE S-TRANSFERASE TCHQD"/>
    <property type="match status" value="1"/>
</dbReference>
<dbReference type="InterPro" id="IPR010987">
    <property type="entry name" value="Glutathione-S-Trfase_C-like"/>
</dbReference>
<dbReference type="SUPFAM" id="SSF52833">
    <property type="entry name" value="Thioredoxin-like"/>
    <property type="match status" value="1"/>
</dbReference>
<dbReference type="Proteomes" id="UP001497512">
    <property type="component" value="Chromosome 6"/>
</dbReference>
<feature type="coiled-coil region" evidence="1">
    <location>
        <begin position="146"/>
        <end position="176"/>
    </location>
</feature>
<dbReference type="CDD" id="cd00570">
    <property type="entry name" value="GST_N_family"/>
    <property type="match status" value="1"/>
</dbReference>
<keyword evidence="1" id="KW-0175">Coiled coil</keyword>
<dbReference type="Gene3D" id="3.40.30.10">
    <property type="entry name" value="Glutaredoxin"/>
    <property type="match status" value="1"/>
</dbReference>